<reference evidence="5 6" key="1">
    <citation type="submission" date="2020-09" db="EMBL/GenBank/DDBJ databases">
        <title>Characterization of Paenibacillus peoriae strain ZF390 with broad-spectrum antimicrobial activity as a potential biocontrol agent.</title>
        <authorList>
            <person name="Li L."/>
            <person name="Zhao Y."/>
            <person name="Li B."/>
            <person name="Xie X."/>
        </authorList>
    </citation>
    <scope>NUCLEOTIDE SEQUENCE [LARGE SCALE GENOMIC DNA]</scope>
    <source>
        <strain evidence="5 6">ZF390</strain>
    </source>
</reference>
<protein>
    <submittedName>
        <fullName evidence="5">BlaI/MecI/CopY family transcriptional regulator</fullName>
    </submittedName>
</protein>
<proteinExistence type="inferred from homology"/>
<name>A0A7H0Y2K0_9BACL</name>
<dbReference type="AlphaFoldDB" id="A0A7H0Y2K0"/>
<dbReference type="InterPro" id="IPR036390">
    <property type="entry name" value="WH_DNA-bd_sf"/>
</dbReference>
<evidence type="ECO:0000313" key="6">
    <source>
        <dbReference type="Proteomes" id="UP000516384"/>
    </source>
</evidence>
<dbReference type="RefSeq" id="WP_190297212.1">
    <property type="nucleotide sequence ID" value="NZ_CP061172.1"/>
</dbReference>
<evidence type="ECO:0000256" key="1">
    <source>
        <dbReference type="ARBA" id="ARBA00011046"/>
    </source>
</evidence>
<dbReference type="GO" id="GO:0045892">
    <property type="term" value="P:negative regulation of DNA-templated transcription"/>
    <property type="evidence" value="ECO:0007669"/>
    <property type="project" value="InterPro"/>
</dbReference>
<dbReference type="Gene3D" id="1.10.10.10">
    <property type="entry name" value="Winged helix-like DNA-binding domain superfamily/Winged helix DNA-binding domain"/>
    <property type="match status" value="1"/>
</dbReference>
<dbReference type="GO" id="GO:0003677">
    <property type="term" value="F:DNA binding"/>
    <property type="evidence" value="ECO:0007669"/>
    <property type="project" value="UniProtKB-KW"/>
</dbReference>
<keyword evidence="4" id="KW-0804">Transcription</keyword>
<accession>A0A7H0Y2K0</accession>
<dbReference type="Gene3D" id="1.10.4040.10">
    <property type="entry name" value="Penicillinase repressor domain"/>
    <property type="match status" value="1"/>
</dbReference>
<evidence type="ECO:0000256" key="3">
    <source>
        <dbReference type="ARBA" id="ARBA00023125"/>
    </source>
</evidence>
<dbReference type="PIRSF" id="PIRSF019455">
    <property type="entry name" value="CopR_AtkY"/>
    <property type="match status" value="1"/>
</dbReference>
<comment type="similarity">
    <text evidence="1">Belongs to the BlaI transcriptional regulatory family.</text>
</comment>
<evidence type="ECO:0000313" key="5">
    <source>
        <dbReference type="EMBL" id="QNR65308.1"/>
    </source>
</evidence>
<dbReference type="Pfam" id="PF03965">
    <property type="entry name" value="Penicillinase_R"/>
    <property type="match status" value="1"/>
</dbReference>
<sequence length="124" mass="14482">MNQIKKLSATEKELMEEIWTIIPSVTSTELLKIFAQRGIVWKAQTMATFLTRMEEKGYLTGTVHGRYKIYAPTISREEFKLLEIQHVLDEFYQGSVKNLISSMYDSDKLSDQDINELKKWLSDK</sequence>
<evidence type="ECO:0000256" key="4">
    <source>
        <dbReference type="ARBA" id="ARBA00023163"/>
    </source>
</evidence>
<dbReference type="InterPro" id="IPR005650">
    <property type="entry name" value="BlaI_family"/>
</dbReference>
<gene>
    <name evidence="5" type="ORF">IAQ67_15525</name>
</gene>
<dbReference type="SUPFAM" id="SSF46785">
    <property type="entry name" value="Winged helix' DNA-binding domain"/>
    <property type="match status" value="1"/>
</dbReference>
<dbReference type="EMBL" id="CP061172">
    <property type="protein sequence ID" value="QNR65308.1"/>
    <property type="molecule type" value="Genomic_DNA"/>
</dbReference>
<dbReference type="Proteomes" id="UP000516384">
    <property type="component" value="Chromosome"/>
</dbReference>
<organism evidence="5 6">
    <name type="scientific">Paenibacillus peoriae</name>
    <dbReference type="NCBI Taxonomy" id="59893"/>
    <lineage>
        <taxon>Bacteria</taxon>
        <taxon>Bacillati</taxon>
        <taxon>Bacillota</taxon>
        <taxon>Bacilli</taxon>
        <taxon>Bacillales</taxon>
        <taxon>Paenibacillaceae</taxon>
        <taxon>Paenibacillus</taxon>
    </lineage>
</organism>
<dbReference type="InterPro" id="IPR036388">
    <property type="entry name" value="WH-like_DNA-bd_sf"/>
</dbReference>
<keyword evidence="3" id="KW-0238">DNA-binding</keyword>
<evidence type="ECO:0000256" key="2">
    <source>
        <dbReference type="ARBA" id="ARBA00023015"/>
    </source>
</evidence>
<keyword evidence="2" id="KW-0805">Transcription regulation</keyword>